<dbReference type="InterPro" id="IPR037523">
    <property type="entry name" value="VOC_core"/>
</dbReference>
<organism evidence="2 3">
    <name type="scientific">Paludibaculum fermentans</name>
    <dbReference type="NCBI Taxonomy" id="1473598"/>
    <lineage>
        <taxon>Bacteria</taxon>
        <taxon>Pseudomonadati</taxon>
        <taxon>Acidobacteriota</taxon>
        <taxon>Terriglobia</taxon>
        <taxon>Bryobacterales</taxon>
        <taxon>Bryobacteraceae</taxon>
        <taxon>Paludibaculum</taxon>
    </lineage>
</organism>
<name>A0A7S7SIY1_PALFE</name>
<feature type="domain" description="VOC" evidence="1">
    <location>
        <begin position="4"/>
        <end position="135"/>
    </location>
</feature>
<dbReference type="InterPro" id="IPR029068">
    <property type="entry name" value="Glyas_Bleomycin-R_OHBP_Dase"/>
</dbReference>
<dbReference type="SUPFAM" id="SSF54593">
    <property type="entry name" value="Glyoxalase/Bleomycin resistance protein/Dihydroxybiphenyl dioxygenase"/>
    <property type="match status" value="1"/>
</dbReference>
<dbReference type="CDD" id="cd07263">
    <property type="entry name" value="VOC_like"/>
    <property type="match status" value="1"/>
</dbReference>
<keyword evidence="3" id="KW-1185">Reference proteome</keyword>
<dbReference type="AlphaFoldDB" id="A0A7S7SIY1"/>
<dbReference type="RefSeq" id="WP_194447611.1">
    <property type="nucleotide sequence ID" value="NZ_CP063849.1"/>
</dbReference>
<gene>
    <name evidence="2" type="ORF">IRI77_24400</name>
</gene>
<sequence>MIQRLSHVTIYVLDQDEAYDFYINKLGFEVRMDAKMDNGFRWLTIGPKGQPDLQIILMPTTPTPMMDKETSDTLRSLVKKGVLSGGVFKTANCQQTYEELKAKGVEFVQPPTERFYGIEALVKDNSGNWFSMTQPKEAYEVPSK</sequence>
<dbReference type="Proteomes" id="UP000593892">
    <property type="component" value="Chromosome"/>
</dbReference>
<reference evidence="2 3" key="1">
    <citation type="submission" date="2020-10" db="EMBL/GenBank/DDBJ databases">
        <title>Complete genome sequence of Paludibaculum fermentans P105T, a facultatively anaerobic acidobacterium capable of dissimilatory Fe(III) reduction.</title>
        <authorList>
            <person name="Dedysh S.N."/>
            <person name="Beletsky A.V."/>
            <person name="Kulichevskaya I.S."/>
            <person name="Mardanov A.V."/>
            <person name="Ravin N.V."/>
        </authorList>
    </citation>
    <scope>NUCLEOTIDE SEQUENCE [LARGE SCALE GENOMIC DNA]</scope>
    <source>
        <strain evidence="2 3">P105</strain>
    </source>
</reference>
<evidence type="ECO:0000259" key="1">
    <source>
        <dbReference type="PROSITE" id="PS51819"/>
    </source>
</evidence>
<protein>
    <submittedName>
        <fullName evidence="2">VOC family protein</fullName>
    </submittedName>
</protein>
<dbReference type="Pfam" id="PF00903">
    <property type="entry name" value="Glyoxalase"/>
    <property type="match status" value="1"/>
</dbReference>
<dbReference type="InterPro" id="IPR004360">
    <property type="entry name" value="Glyas_Fos-R_dOase_dom"/>
</dbReference>
<dbReference type="PANTHER" id="PTHR36437">
    <property type="entry name" value="GLYOXALASE/BLEOMYCIN RESISTANCE PROTEIN/DIOXYGENASE"/>
    <property type="match status" value="1"/>
</dbReference>
<evidence type="ECO:0000313" key="3">
    <source>
        <dbReference type="Proteomes" id="UP000593892"/>
    </source>
</evidence>
<dbReference type="PROSITE" id="PS51819">
    <property type="entry name" value="VOC"/>
    <property type="match status" value="1"/>
</dbReference>
<accession>A0A7S7SIY1</accession>
<dbReference type="Gene3D" id="3.10.180.10">
    <property type="entry name" value="2,3-Dihydroxybiphenyl 1,2-Dioxygenase, domain 1"/>
    <property type="match status" value="1"/>
</dbReference>
<dbReference type="KEGG" id="pfer:IRI77_24400"/>
<dbReference type="EMBL" id="CP063849">
    <property type="protein sequence ID" value="QOY85941.1"/>
    <property type="molecule type" value="Genomic_DNA"/>
</dbReference>
<proteinExistence type="predicted"/>
<evidence type="ECO:0000313" key="2">
    <source>
        <dbReference type="EMBL" id="QOY85941.1"/>
    </source>
</evidence>
<dbReference type="PANTHER" id="PTHR36437:SF2">
    <property type="entry name" value="GLYOXALASE_BLEOMYCIN RESISTANCE PROTEIN_DIOXYGENASE"/>
    <property type="match status" value="1"/>
</dbReference>